<dbReference type="OrthoDB" id="1273722at2"/>
<sequence>MYHYLNTAVLRAPAWRPDQPPPSWPDLTGSDAGPTSWRAWLARTWQAPGFAAAVEQASPDLARRVCTILDGRPVPVPAVRRAVLAVMRYLLRASTRPTPFGLFAGVAPARISTATDLPEVRIGDAHRPIARVTAEWLAAIVQRLEGETALQRRLTVVANNFAFERDGRLVLEHRASTEAGGAPGEVSVRATAPVREALRLARDPLPVADLVARLSGTSPHTPERSIEALVAELVAQRLLLTSLRPPMTTCDPLRYLLHELDAVDAEDISEVADIVKGLRGIAEELTRHDHAPATAAGGHRARAAAAMTALHPATRPPLTLDLRLDGHVMVPAAVAAEAAAAAAALVRLARRLALNAGWLAWHERFLDRYGLRALVPLRDVVDADTGLGYPPGYIGAPGLGGEVLTDRDSTLLALAQNAAVRRQREIRLDDDLIAQLSPVDTQTLIQPTTELTVRIDAPSTQALAEGTFTLAVTGVSRTAGTTTGRFLDLLDPADRQPMTATYAKLPTGVRDALAVQVSAPSPYTSTENVARVPQVLPDLLPVGQYPGARPVALDDVAVTADRHGVYLVSRSRRRVVEPVALNAVNPRQHTHPLVRFLLEAPHALRAPCAGFDWGAAAALPFVPALRYRRTILSPARWRLTTADLPAPAAVWQEWESTLTRWAEQVALPQTVSLGGGDQHLRLNLAEPAHRALLRAQVDRAGTVVLRAAPEPEAAGWIGGGAHELVIPLATTLPPAEPPPLPPTVTRRSHGRLPGQDGRLSVKVYGHPDRHDAILTRHLPRLTEALGSDAPWWFLRYHDPDHHLRIRLTVPTGAFAATAAEVAAWSEQLRRARLTGRVQWDTYFPETARFGGPDAEAAAEAYFAADSAAALAQVLAVTSLGGPHLHALAAASMLDIAAALLGDRAAAMRWLIDHTRPDASAPDRAIYEQAVRLAAPDDHAELHAAQPAGEQIITCWERRRRTLAAYRRTLEETGTPPAVVLPDLLHLHHVRMAGPSLSSERACLHLARAAALSWTNRPTRSRP</sequence>
<feature type="domain" description="Lantibiotic dehydratase N-terminal" evidence="2">
    <location>
        <begin position="47"/>
        <end position="693"/>
    </location>
</feature>
<dbReference type="AlphaFoldDB" id="A0A5C4W9I8"/>
<evidence type="ECO:0000256" key="1">
    <source>
        <dbReference type="SAM" id="MobiDB-lite"/>
    </source>
</evidence>
<proteinExistence type="predicted"/>
<dbReference type="Pfam" id="PF04738">
    <property type="entry name" value="Lant_dehydr_N"/>
    <property type="match status" value="1"/>
</dbReference>
<evidence type="ECO:0000259" key="2">
    <source>
        <dbReference type="Pfam" id="PF04738"/>
    </source>
</evidence>
<feature type="region of interest" description="Disordered" evidence="1">
    <location>
        <begin position="735"/>
        <end position="757"/>
    </location>
</feature>
<dbReference type="EMBL" id="VDLX02000009">
    <property type="protein sequence ID" value="KAB8192541.1"/>
    <property type="molecule type" value="Genomic_DNA"/>
</dbReference>
<evidence type="ECO:0000259" key="3">
    <source>
        <dbReference type="Pfam" id="PF14028"/>
    </source>
</evidence>
<evidence type="ECO:0000313" key="4">
    <source>
        <dbReference type="EMBL" id="KAB8192541.1"/>
    </source>
</evidence>
<comment type="caution">
    <text evidence="4">The sequence shown here is derived from an EMBL/GenBank/DDBJ whole genome shotgun (WGS) entry which is preliminary data.</text>
</comment>
<dbReference type="Proteomes" id="UP000312512">
    <property type="component" value="Unassembled WGS sequence"/>
</dbReference>
<evidence type="ECO:0000313" key="5">
    <source>
        <dbReference type="Proteomes" id="UP000312512"/>
    </source>
</evidence>
<keyword evidence="5" id="KW-1185">Reference proteome</keyword>
<organism evidence="4 5">
    <name type="scientific">Nonomuraea phyllanthi</name>
    <dbReference type="NCBI Taxonomy" id="2219224"/>
    <lineage>
        <taxon>Bacteria</taxon>
        <taxon>Bacillati</taxon>
        <taxon>Actinomycetota</taxon>
        <taxon>Actinomycetes</taxon>
        <taxon>Streptosporangiales</taxon>
        <taxon>Streptosporangiaceae</taxon>
        <taxon>Nonomuraea</taxon>
    </lineage>
</organism>
<dbReference type="InterPro" id="IPR023809">
    <property type="entry name" value="Thiopep_bacteriocin_synth_dom"/>
</dbReference>
<name>A0A5C4W9I8_9ACTN</name>
<dbReference type="Pfam" id="PF14028">
    <property type="entry name" value="Lant_dehydr_C"/>
    <property type="match status" value="1"/>
</dbReference>
<accession>A0A5C4W9I8</accession>
<dbReference type="RefSeq" id="WP_139632811.1">
    <property type="nucleotide sequence ID" value="NZ_VDLX02000009.1"/>
</dbReference>
<gene>
    <name evidence="4" type="ORF">FH608_023835</name>
</gene>
<feature type="domain" description="Thiopeptide-type bacteriocin biosynthesis" evidence="3">
    <location>
        <begin position="759"/>
        <end position="1009"/>
    </location>
</feature>
<dbReference type="NCBIfam" id="TIGR03891">
    <property type="entry name" value="thiopep_ocin"/>
    <property type="match status" value="1"/>
</dbReference>
<dbReference type="InterPro" id="IPR006827">
    <property type="entry name" value="Lant_deHydtase_N"/>
</dbReference>
<reference evidence="4 5" key="1">
    <citation type="submission" date="2019-10" db="EMBL/GenBank/DDBJ databases">
        <title>Nonomuraea sp. nov., isolated from Phyllanthus amarus.</title>
        <authorList>
            <person name="Klykleung N."/>
            <person name="Tanasupawat S."/>
        </authorList>
    </citation>
    <scope>NUCLEOTIDE SEQUENCE [LARGE SCALE GENOMIC DNA]</scope>
    <source>
        <strain evidence="4 5">PA1-10</strain>
    </source>
</reference>
<protein>
    <submittedName>
        <fullName evidence="4">Lantibiotic dehydratase</fullName>
    </submittedName>
</protein>